<evidence type="ECO:0000256" key="1">
    <source>
        <dbReference type="SAM" id="MobiDB-lite"/>
    </source>
</evidence>
<sequence>MRSLSVPLLVATLLVGCQDDPEPTPPDSGVSQQQDSGVSQQQDSGVPENDAGVPETDAGIPEDPLPSGPPVPQGPPNVPEFQPAFPGQTRVPAIQTKTALQVTELASGFRNPWAIAFLPDQRMLVTEKPTGSLYIVTQQGAKSSAVKGLPAVDGREQGGLLDVEVGPDYAQSGLIYWTYSEPRQGGNGLAVARGRLVDGAQPAVEGVQVIFRMMPTLESTLHFGGRMVFTPDGKLFVTLGERSITAGRAQAQDVKSHLGKVVRINPDGTVPQDNPYRNNPEAKPELWSIGHRNVQSAALDSQNRLWTVEMGPQGGDELNRPEAGKDYGWPTIGYGEEYSGLPIHQSTQAPGMEQPVYYWDPVIAPSGMTIYSGTLFPEWRDNIFIGGLAAKALVRLMVRNDRVVGEEHLLKNLNARIREVVQGPDGALYLLTDATNGKVLKVTPK</sequence>
<feature type="region of interest" description="Disordered" evidence="1">
    <location>
        <begin position="17"/>
        <end position="84"/>
    </location>
</feature>
<dbReference type="Gene3D" id="2.120.10.30">
    <property type="entry name" value="TolB, C-terminal domain"/>
    <property type="match status" value="1"/>
</dbReference>
<feature type="compositionally biased region" description="Pro residues" evidence="1">
    <location>
        <begin position="63"/>
        <end position="78"/>
    </location>
</feature>
<evidence type="ECO:0000313" key="4">
    <source>
        <dbReference type="Proteomes" id="UP000664052"/>
    </source>
</evidence>
<feature type="compositionally biased region" description="Low complexity" evidence="1">
    <location>
        <begin position="27"/>
        <end position="47"/>
    </location>
</feature>
<reference evidence="3 4" key="1">
    <citation type="submission" date="2021-02" db="EMBL/GenBank/DDBJ databases">
        <title>De Novo genome assembly of isolated myxobacteria.</title>
        <authorList>
            <person name="Stevens D.C."/>
        </authorList>
    </citation>
    <scope>NUCLEOTIDE SEQUENCE [LARGE SCALE GENOMIC DNA]</scope>
    <source>
        <strain evidence="3 4">ATCC 29039</strain>
    </source>
</reference>
<dbReference type="Proteomes" id="UP000664052">
    <property type="component" value="Unassembled WGS sequence"/>
</dbReference>
<dbReference type="PROSITE" id="PS51257">
    <property type="entry name" value="PROKAR_LIPOPROTEIN"/>
    <property type="match status" value="1"/>
</dbReference>
<organism evidence="3 4">
    <name type="scientific">Corallococcus macrosporus</name>
    <dbReference type="NCBI Taxonomy" id="35"/>
    <lineage>
        <taxon>Bacteria</taxon>
        <taxon>Pseudomonadati</taxon>
        <taxon>Myxococcota</taxon>
        <taxon>Myxococcia</taxon>
        <taxon>Myxococcales</taxon>
        <taxon>Cystobacterineae</taxon>
        <taxon>Myxococcaceae</taxon>
        <taxon>Corallococcus</taxon>
    </lineage>
</organism>
<dbReference type="InterPro" id="IPR012938">
    <property type="entry name" value="Glc/Sorbosone_DH"/>
</dbReference>
<dbReference type="Pfam" id="PF07995">
    <property type="entry name" value="GSDH"/>
    <property type="match status" value="1"/>
</dbReference>
<accession>A0ABS3DBW1</accession>
<dbReference type="PANTHER" id="PTHR19328:SF75">
    <property type="entry name" value="ALDOSE SUGAR DEHYDROGENASE YLII"/>
    <property type="match status" value="1"/>
</dbReference>
<dbReference type="SUPFAM" id="SSF50952">
    <property type="entry name" value="Soluble quinoprotein glucose dehydrogenase"/>
    <property type="match status" value="1"/>
</dbReference>
<dbReference type="PANTHER" id="PTHR19328">
    <property type="entry name" value="HEDGEHOG-INTERACTING PROTEIN"/>
    <property type="match status" value="1"/>
</dbReference>
<dbReference type="InterPro" id="IPR011041">
    <property type="entry name" value="Quinoprot_gluc/sorb_DH_b-prop"/>
</dbReference>
<proteinExistence type="predicted"/>
<protein>
    <submittedName>
        <fullName evidence="3">PQQ-dependent sugar dehydrogenase</fullName>
    </submittedName>
</protein>
<evidence type="ECO:0000259" key="2">
    <source>
        <dbReference type="Pfam" id="PF07995"/>
    </source>
</evidence>
<name>A0ABS3DBW1_9BACT</name>
<feature type="domain" description="Glucose/Sorbosone dehydrogenase" evidence="2">
    <location>
        <begin position="110"/>
        <end position="441"/>
    </location>
</feature>
<dbReference type="InterPro" id="IPR011042">
    <property type="entry name" value="6-blade_b-propeller_TolB-like"/>
</dbReference>
<keyword evidence="4" id="KW-1185">Reference proteome</keyword>
<evidence type="ECO:0000313" key="3">
    <source>
        <dbReference type="EMBL" id="MBN8228341.1"/>
    </source>
</evidence>
<dbReference type="EMBL" id="JAFIMU010000007">
    <property type="protein sequence ID" value="MBN8228341.1"/>
    <property type="molecule type" value="Genomic_DNA"/>
</dbReference>
<dbReference type="RefSeq" id="WP_207051173.1">
    <property type="nucleotide sequence ID" value="NZ_JAFIMU010000007.1"/>
</dbReference>
<comment type="caution">
    <text evidence="3">The sequence shown here is derived from an EMBL/GenBank/DDBJ whole genome shotgun (WGS) entry which is preliminary data.</text>
</comment>
<gene>
    <name evidence="3" type="ORF">JYK02_12595</name>
</gene>